<evidence type="ECO:0000259" key="6">
    <source>
        <dbReference type="PROSITE" id="PS50111"/>
    </source>
</evidence>
<evidence type="ECO:0000256" key="1">
    <source>
        <dbReference type="ARBA" id="ARBA00022500"/>
    </source>
</evidence>
<feature type="transmembrane region" description="Helical" evidence="5">
    <location>
        <begin position="74"/>
        <end position="92"/>
    </location>
</feature>
<keyword evidence="5" id="KW-1133">Transmembrane helix</keyword>
<feature type="compositionally biased region" description="Low complexity" evidence="4">
    <location>
        <begin position="366"/>
        <end position="380"/>
    </location>
</feature>
<feature type="transmembrane region" description="Helical" evidence="5">
    <location>
        <begin position="121"/>
        <end position="143"/>
    </location>
</feature>
<name>W4HLH0_9RHOB</name>
<dbReference type="InterPro" id="IPR004090">
    <property type="entry name" value="Chemotax_Me-accpt_rcpt"/>
</dbReference>
<keyword evidence="1" id="KW-0145">Chemotaxis</keyword>
<feature type="domain" description="Methyl-accepting transducer" evidence="6">
    <location>
        <begin position="319"/>
        <end position="548"/>
    </location>
</feature>
<dbReference type="Gene3D" id="1.10.287.950">
    <property type="entry name" value="Methyl-accepting chemotaxis protein"/>
    <property type="match status" value="1"/>
</dbReference>
<organism evidence="8 9">
    <name type="scientific">Roseivivax marinus</name>
    <dbReference type="NCBI Taxonomy" id="1379903"/>
    <lineage>
        <taxon>Bacteria</taxon>
        <taxon>Pseudomonadati</taxon>
        <taxon>Pseudomonadota</taxon>
        <taxon>Alphaproteobacteria</taxon>
        <taxon>Rhodobacterales</taxon>
        <taxon>Roseobacteraceae</taxon>
        <taxon>Roseivivax</taxon>
    </lineage>
</organism>
<feature type="region of interest" description="Disordered" evidence="4">
    <location>
        <begin position="366"/>
        <end position="386"/>
    </location>
</feature>
<evidence type="ECO:0000256" key="3">
    <source>
        <dbReference type="PROSITE-ProRule" id="PRU00284"/>
    </source>
</evidence>
<dbReference type="RefSeq" id="WP_051487434.1">
    <property type="nucleotide sequence ID" value="NZ_AQQW01000003.1"/>
</dbReference>
<keyword evidence="9" id="KW-1185">Reference proteome</keyword>
<dbReference type="Pfam" id="PF00015">
    <property type="entry name" value="MCPsignal"/>
    <property type="match status" value="1"/>
</dbReference>
<comment type="caution">
    <text evidence="8">The sequence shown here is derived from an EMBL/GenBank/DDBJ whole genome shotgun (WGS) entry which is preliminary data.</text>
</comment>
<dbReference type="EMBL" id="AQQW01000003">
    <property type="protein sequence ID" value="ETW13602.1"/>
    <property type="molecule type" value="Genomic_DNA"/>
</dbReference>
<protein>
    <submittedName>
        <fullName evidence="8">Methyl-accepting chemotaxis-like protein</fullName>
    </submittedName>
</protein>
<evidence type="ECO:0000256" key="4">
    <source>
        <dbReference type="SAM" id="MobiDB-lite"/>
    </source>
</evidence>
<dbReference type="GO" id="GO:0016020">
    <property type="term" value="C:membrane"/>
    <property type="evidence" value="ECO:0007669"/>
    <property type="project" value="InterPro"/>
</dbReference>
<dbReference type="GO" id="GO:0004888">
    <property type="term" value="F:transmembrane signaling receptor activity"/>
    <property type="evidence" value="ECO:0007669"/>
    <property type="project" value="InterPro"/>
</dbReference>
<dbReference type="PATRIC" id="fig|1317118.6.peg.1286"/>
<dbReference type="CDD" id="cd11386">
    <property type="entry name" value="MCP_signal"/>
    <property type="match status" value="1"/>
</dbReference>
<dbReference type="GO" id="GO:0006935">
    <property type="term" value="P:chemotaxis"/>
    <property type="evidence" value="ECO:0007669"/>
    <property type="project" value="UniProtKB-KW"/>
</dbReference>
<dbReference type="Proteomes" id="UP000019063">
    <property type="component" value="Unassembled WGS sequence"/>
</dbReference>
<dbReference type="PROSITE" id="PS50111">
    <property type="entry name" value="CHEMOTAXIS_TRANSDUC_2"/>
    <property type="match status" value="1"/>
</dbReference>
<dbReference type="eggNOG" id="COG0840">
    <property type="taxonomic scope" value="Bacteria"/>
</dbReference>
<dbReference type="PANTHER" id="PTHR43531:SF11">
    <property type="entry name" value="METHYL-ACCEPTING CHEMOTAXIS PROTEIN 3"/>
    <property type="match status" value="1"/>
</dbReference>
<keyword evidence="5" id="KW-0812">Transmembrane</keyword>
<dbReference type="PROSITE" id="PS50885">
    <property type="entry name" value="HAMP"/>
    <property type="match status" value="1"/>
</dbReference>
<evidence type="ECO:0000259" key="7">
    <source>
        <dbReference type="PROSITE" id="PS50885"/>
    </source>
</evidence>
<feature type="transmembrane region" description="Helical" evidence="5">
    <location>
        <begin position="38"/>
        <end position="62"/>
    </location>
</feature>
<dbReference type="InterPro" id="IPR004089">
    <property type="entry name" value="MCPsignal_dom"/>
</dbReference>
<dbReference type="InterPro" id="IPR003660">
    <property type="entry name" value="HAMP_dom"/>
</dbReference>
<dbReference type="SMART" id="SM00283">
    <property type="entry name" value="MA"/>
    <property type="match status" value="1"/>
</dbReference>
<comment type="similarity">
    <text evidence="2">Belongs to the methyl-accepting chemotaxis (MCP) protein family.</text>
</comment>
<evidence type="ECO:0000256" key="2">
    <source>
        <dbReference type="ARBA" id="ARBA00029447"/>
    </source>
</evidence>
<keyword evidence="3" id="KW-0807">Transducer</keyword>
<dbReference type="GO" id="GO:0007165">
    <property type="term" value="P:signal transduction"/>
    <property type="evidence" value="ECO:0007669"/>
    <property type="project" value="UniProtKB-KW"/>
</dbReference>
<sequence>MTQTDLITAGAVNAPRVERNALSTLAGVNAAFVPAVGLTAWAIGSPLLFAPLLSAVFAFCALGARSARGGSAPVVMALASVGQPIALTAALAGHPWQIDSHMLFFAVLAGLIMLRSVPAVLAATGLVAAHHLLLTLFLPTLVYPSFDLTENLARTAMHAVIVIGETAAVIYAIRRQQSLLDENSAQVSQMQRITSEAESARDAALAARKDAEAQKEEAETMRKRSEAALSQIENERALAADADARARALESETRTAEDRQRERQREVMQHLGRGLKALSEGNLTFRLTDAFPADYEDVRTHFNGAMDAIDAAVAQVSSRAESMLEEVRGLRSTAADLSARSKRQSHSLESSAGSLKEVTDIVQSTATGAAEASKSSAGARESVEESGRVVARSSEAMSAINDSAQEINKIIDVIDQIAFQTNLLALNAGVEAARAGEAGRGFAVVATEVRELAQRSSDAARNISELISKSQAHVDDGVRNVGETVASLQTVVDAVVDISGRIDAIAASATEQASGLGEINRAVSELDADTRRTTSLSSDASRAADTLAESAADMKRLTSRFRHSSERAARSVAA</sequence>
<dbReference type="InterPro" id="IPR051310">
    <property type="entry name" value="MCP_chemotaxis"/>
</dbReference>
<feature type="region of interest" description="Disordered" evidence="4">
    <location>
        <begin position="242"/>
        <end position="266"/>
    </location>
</feature>
<feature type="transmembrane region" description="Helical" evidence="5">
    <location>
        <begin position="155"/>
        <end position="173"/>
    </location>
</feature>
<dbReference type="PANTHER" id="PTHR43531">
    <property type="entry name" value="PROTEIN ICFG"/>
    <property type="match status" value="1"/>
</dbReference>
<proteinExistence type="inferred from homology"/>
<evidence type="ECO:0000256" key="5">
    <source>
        <dbReference type="SAM" id="Phobius"/>
    </source>
</evidence>
<feature type="domain" description="HAMP" evidence="7">
    <location>
        <begin position="262"/>
        <end position="314"/>
    </location>
</feature>
<accession>W4HLH0</accession>
<dbReference type="PRINTS" id="PR00260">
    <property type="entry name" value="CHEMTRNSDUCR"/>
</dbReference>
<dbReference type="SUPFAM" id="SSF58104">
    <property type="entry name" value="Methyl-accepting chemotaxis protein (MCP) signaling domain"/>
    <property type="match status" value="1"/>
</dbReference>
<gene>
    <name evidence="8" type="ORF">ATO8_06216</name>
</gene>
<evidence type="ECO:0000313" key="9">
    <source>
        <dbReference type="Proteomes" id="UP000019063"/>
    </source>
</evidence>
<dbReference type="STRING" id="1379903.ATO8_06216"/>
<keyword evidence="5" id="KW-0472">Membrane</keyword>
<evidence type="ECO:0000313" key="8">
    <source>
        <dbReference type="EMBL" id="ETW13602.1"/>
    </source>
</evidence>
<dbReference type="AlphaFoldDB" id="W4HLH0"/>
<reference evidence="8 9" key="1">
    <citation type="journal article" date="2014" name="Antonie Van Leeuwenhoek">
        <title>Roseivivax atlanticus sp. nov., isolated from surface seawater of the Atlantic Ocean.</title>
        <authorList>
            <person name="Li G."/>
            <person name="Lai Q."/>
            <person name="Liu X."/>
            <person name="Sun F."/>
            <person name="Shao Z."/>
        </authorList>
    </citation>
    <scope>NUCLEOTIDE SEQUENCE [LARGE SCALE GENOMIC DNA]</scope>
    <source>
        <strain evidence="8 9">22II-s10s</strain>
    </source>
</reference>